<accession>A0AAV2PR27</accession>
<comment type="caution">
    <text evidence="4">The sequence shown here is derived from an EMBL/GenBank/DDBJ whole genome shotgun (WGS) entry which is preliminary data.</text>
</comment>
<dbReference type="InterPro" id="IPR027417">
    <property type="entry name" value="P-loop_NTPase"/>
</dbReference>
<reference evidence="4 5" key="1">
    <citation type="submission" date="2024-05" db="EMBL/GenBank/DDBJ databases">
        <authorList>
            <person name="Wallberg A."/>
        </authorList>
    </citation>
    <scope>NUCLEOTIDE SEQUENCE [LARGE SCALE GENOMIC DNA]</scope>
</reference>
<evidence type="ECO:0000256" key="1">
    <source>
        <dbReference type="ARBA" id="ARBA00010236"/>
    </source>
</evidence>
<protein>
    <recommendedName>
        <fullName evidence="3">Sulfotransferase domain-containing protein</fullName>
    </recommendedName>
</protein>
<keyword evidence="5" id="KW-1185">Reference proteome</keyword>
<name>A0AAV2PR27_MEGNR</name>
<evidence type="ECO:0000313" key="4">
    <source>
        <dbReference type="EMBL" id="CAL4063682.1"/>
    </source>
</evidence>
<dbReference type="PANTHER" id="PTHR45964">
    <property type="entry name" value="WSCD FAMILY MEMBER CG9164"/>
    <property type="match status" value="1"/>
</dbReference>
<feature type="domain" description="Sulfotransferase" evidence="3">
    <location>
        <begin position="387"/>
        <end position="489"/>
    </location>
</feature>
<keyword evidence="2" id="KW-0812">Transmembrane</keyword>
<dbReference type="Proteomes" id="UP001497623">
    <property type="component" value="Unassembled WGS sequence"/>
</dbReference>
<comment type="similarity">
    <text evidence="1">Belongs to the WSCD family.</text>
</comment>
<feature type="transmembrane region" description="Helical" evidence="2">
    <location>
        <begin position="29"/>
        <end position="47"/>
    </location>
</feature>
<sequence>MLGDFLRKREGGMKTWWCRVGRRKAGKRLVAGLITGAGVSLLILALTPHPTPEVFRLRHLHQEDDDYTAPKVLPYETLRSASEFNNESYSLPVLTNPGKDVGVGHVELVSGGSYRNSMEKKHSQAAAALIAHDKPYKQPIQSTPQGNTKSNESKKPLHMVDIPKAPKTAEQLAKARETALTAMQHGYKLTNLQKSLLDQMKPSERKELESKVSKMRLLQEKAYLEQLRKRKQVKKIPGGGEYVISSPQMPVRFPGSLKKIHPSKWPEMYGIMKNLTHYPWQTDPKCSNYSTVFYPVNGLPTAGLASFPSSGNTWIRYLIESATGILTGSLYDDSSLTRKGMYGEGVVYDSGMTILQKSHGYTTGDAMKLDHYERVDKNHLEELSHQGVVVIRNPFKALVSHRNLDVGGHTGYAPKAHFMGKGWADFVTLKIKLWKDFYIDWLTLCRPEKVHITYYEIMKEDPVKEMKDILEYLKLPPDAGRLKCVGQHTDGLFKRKPNKNNHNPEDPYSQQLRDLIYEAIDDVNDILKQKGRKLLPLEKYEMY</sequence>
<dbReference type="SUPFAM" id="SSF52540">
    <property type="entry name" value="P-loop containing nucleoside triphosphate hydrolases"/>
    <property type="match status" value="1"/>
</dbReference>
<dbReference type="InterPro" id="IPR051589">
    <property type="entry name" value="Sialate-O-sulfotransferase"/>
</dbReference>
<dbReference type="AlphaFoldDB" id="A0AAV2PR27"/>
<dbReference type="EMBL" id="CAXKWB010001222">
    <property type="protein sequence ID" value="CAL4063682.1"/>
    <property type="molecule type" value="Genomic_DNA"/>
</dbReference>
<proteinExistence type="inferred from homology"/>
<organism evidence="4 5">
    <name type="scientific">Meganyctiphanes norvegica</name>
    <name type="common">Northern krill</name>
    <name type="synonym">Thysanopoda norvegica</name>
    <dbReference type="NCBI Taxonomy" id="48144"/>
    <lineage>
        <taxon>Eukaryota</taxon>
        <taxon>Metazoa</taxon>
        <taxon>Ecdysozoa</taxon>
        <taxon>Arthropoda</taxon>
        <taxon>Crustacea</taxon>
        <taxon>Multicrustacea</taxon>
        <taxon>Malacostraca</taxon>
        <taxon>Eumalacostraca</taxon>
        <taxon>Eucarida</taxon>
        <taxon>Euphausiacea</taxon>
        <taxon>Euphausiidae</taxon>
        <taxon>Meganyctiphanes</taxon>
    </lineage>
</organism>
<dbReference type="Pfam" id="PF00685">
    <property type="entry name" value="Sulfotransfer_1"/>
    <property type="match status" value="1"/>
</dbReference>
<keyword evidence="2" id="KW-0472">Membrane</keyword>
<keyword evidence="2" id="KW-1133">Transmembrane helix</keyword>
<feature type="non-terminal residue" evidence="4">
    <location>
        <position position="543"/>
    </location>
</feature>
<gene>
    <name evidence="4" type="ORF">MNOR_LOCUS3537</name>
</gene>
<dbReference type="InterPro" id="IPR000863">
    <property type="entry name" value="Sulfotransferase_dom"/>
</dbReference>
<dbReference type="GO" id="GO:0008146">
    <property type="term" value="F:sulfotransferase activity"/>
    <property type="evidence" value="ECO:0007669"/>
    <property type="project" value="InterPro"/>
</dbReference>
<evidence type="ECO:0000259" key="3">
    <source>
        <dbReference type="Pfam" id="PF00685"/>
    </source>
</evidence>
<dbReference type="PANTHER" id="PTHR45964:SF5">
    <property type="entry name" value="WSCD FAMILY MEMBER CG9164"/>
    <property type="match status" value="1"/>
</dbReference>
<evidence type="ECO:0000313" key="5">
    <source>
        <dbReference type="Proteomes" id="UP001497623"/>
    </source>
</evidence>
<evidence type="ECO:0000256" key="2">
    <source>
        <dbReference type="SAM" id="Phobius"/>
    </source>
</evidence>
<dbReference type="Gene3D" id="3.40.50.300">
    <property type="entry name" value="P-loop containing nucleotide triphosphate hydrolases"/>
    <property type="match status" value="1"/>
</dbReference>